<comment type="pathway">
    <text evidence="9">Amino-acid biosynthesis; L-methionine biosynthesis via de novo pathway; L-homocysteine from L-cystathionine: step 1/1.</text>
</comment>
<evidence type="ECO:0000313" key="14">
    <source>
        <dbReference type="EMBL" id="PAV68344.1"/>
    </source>
</evidence>
<dbReference type="SMART" id="SM00450">
    <property type="entry name" value="RHOD"/>
    <property type="match status" value="2"/>
</dbReference>
<evidence type="ECO:0000259" key="13">
    <source>
        <dbReference type="PROSITE" id="PS50206"/>
    </source>
</evidence>
<dbReference type="UniPathway" id="UPA00136">
    <property type="reaction ID" value="UER00202"/>
</dbReference>
<dbReference type="Proteomes" id="UP000218231">
    <property type="component" value="Unassembled WGS sequence"/>
</dbReference>
<evidence type="ECO:0000256" key="2">
    <source>
        <dbReference type="ARBA" id="ARBA00004496"/>
    </source>
</evidence>
<keyword evidence="4" id="KW-0963">Cytoplasm</keyword>
<evidence type="ECO:0000313" key="15">
    <source>
        <dbReference type="Proteomes" id="UP000218231"/>
    </source>
</evidence>
<evidence type="ECO:0000256" key="10">
    <source>
        <dbReference type="ARBA" id="ARBA00047517"/>
    </source>
</evidence>
<evidence type="ECO:0000256" key="11">
    <source>
        <dbReference type="ARBA" id="ARBA00047625"/>
    </source>
</evidence>
<dbReference type="NCBIfam" id="NF008557">
    <property type="entry name" value="PRK11493.1"/>
    <property type="match status" value="1"/>
</dbReference>
<dbReference type="AlphaFoldDB" id="A0A2A2K332"/>
<organism evidence="14 15">
    <name type="scientific">Diploscapter pachys</name>
    <dbReference type="NCBI Taxonomy" id="2018661"/>
    <lineage>
        <taxon>Eukaryota</taxon>
        <taxon>Metazoa</taxon>
        <taxon>Ecdysozoa</taxon>
        <taxon>Nematoda</taxon>
        <taxon>Chromadorea</taxon>
        <taxon>Rhabditida</taxon>
        <taxon>Rhabditina</taxon>
        <taxon>Rhabditomorpha</taxon>
        <taxon>Rhabditoidea</taxon>
        <taxon>Rhabditidae</taxon>
        <taxon>Diploscapter</taxon>
    </lineage>
</organism>
<proteinExistence type="inferred from homology"/>
<dbReference type="InterPro" id="IPR015421">
    <property type="entry name" value="PyrdxlP-dep_Trfase_major"/>
</dbReference>
<evidence type="ECO:0000256" key="6">
    <source>
        <dbReference type="ARBA" id="ARBA00022737"/>
    </source>
</evidence>
<evidence type="ECO:0000256" key="8">
    <source>
        <dbReference type="ARBA" id="ARBA00023239"/>
    </source>
</evidence>
<evidence type="ECO:0000256" key="9">
    <source>
        <dbReference type="ARBA" id="ARBA00046315"/>
    </source>
</evidence>
<comment type="caution">
    <text evidence="14">The sequence shown here is derived from an EMBL/GenBank/DDBJ whole genome shotgun (WGS) entry which is preliminary data.</text>
</comment>
<protein>
    <recommendedName>
        <fullName evidence="13">Rhodanese domain-containing protein</fullName>
    </recommendedName>
</protein>
<dbReference type="OrthoDB" id="270167at2759"/>
<evidence type="ECO:0000256" key="3">
    <source>
        <dbReference type="ARBA" id="ARBA00009077"/>
    </source>
</evidence>
<dbReference type="FunFam" id="3.40.250.10:FF:000001">
    <property type="entry name" value="Sulfurtransferase"/>
    <property type="match status" value="1"/>
</dbReference>
<evidence type="ECO:0000256" key="1">
    <source>
        <dbReference type="ARBA" id="ARBA00001933"/>
    </source>
</evidence>
<dbReference type="Gene3D" id="3.90.1150.10">
    <property type="entry name" value="Aspartate Aminotransferase, domain 1"/>
    <property type="match status" value="1"/>
</dbReference>
<dbReference type="Pfam" id="PF01053">
    <property type="entry name" value="Cys_Met_Meta_PP"/>
    <property type="match status" value="2"/>
</dbReference>
<dbReference type="CDD" id="cd01448">
    <property type="entry name" value="TST_Repeat_1"/>
    <property type="match status" value="1"/>
</dbReference>
<dbReference type="STRING" id="2018661.A0A2A2K332"/>
<gene>
    <name evidence="14" type="ORF">WR25_07113</name>
</gene>
<keyword evidence="8" id="KW-0456">Lyase</keyword>
<dbReference type="InterPro" id="IPR015424">
    <property type="entry name" value="PyrdxlP-dep_Trfase"/>
</dbReference>
<dbReference type="PROSITE" id="PS00868">
    <property type="entry name" value="CYS_MET_METAB_PP"/>
    <property type="match status" value="1"/>
</dbReference>
<comment type="catalytic activity">
    <reaction evidence="10">
        <text>L,L-cystathionine + H2O = L-homocysteine + pyruvate + NH4(+)</text>
        <dbReference type="Rhea" id="RHEA:13965"/>
        <dbReference type="ChEBI" id="CHEBI:15361"/>
        <dbReference type="ChEBI" id="CHEBI:15377"/>
        <dbReference type="ChEBI" id="CHEBI:28938"/>
        <dbReference type="ChEBI" id="CHEBI:58161"/>
        <dbReference type="ChEBI" id="CHEBI:58199"/>
    </reaction>
</comment>
<keyword evidence="6" id="KW-0677">Repeat</keyword>
<comment type="cofactor">
    <cofactor evidence="1 12">
        <name>pyridoxal 5'-phosphate</name>
        <dbReference type="ChEBI" id="CHEBI:597326"/>
    </cofactor>
</comment>
<comment type="subcellular location">
    <subcellularLocation>
        <location evidence="2">Cytoplasm</location>
    </subcellularLocation>
</comment>
<dbReference type="InterPro" id="IPR000277">
    <property type="entry name" value="Cys/Met-Metab_PyrdxlP-dep_enz"/>
</dbReference>
<dbReference type="SUPFAM" id="SSF52821">
    <property type="entry name" value="Rhodanese/Cell cycle control phosphatase"/>
    <property type="match status" value="2"/>
</dbReference>
<dbReference type="InterPro" id="IPR015422">
    <property type="entry name" value="PyrdxlP-dep_Trfase_small"/>
</dbReference>
<dbReference type="GO" id="GO:0030170">
    <property type="term" value="F:pyridoxal phosphate binding"/>
    <property type="evidence" value="ECO:0007669"/>
    <property type="project" value="InterPro"/>
</dbReference>
<dbReference type="GO" id="GO:0019346">
    <property type="term" value="P:transsulfuration"/>
    <property type="evidence" value="ECO:0007669"/>
    <property type="project" value="InterPro"/>
</dbReference>
<dbReference type="InterPro" id="IPR006233">
    <property type="entry name" value="Cys_b_lyase_bac"/>
</dbReference>
<sequence>MDALVTTEWLAAEMGASDLRIVDATYVDAALGRDAAAEYEAAHIPGAVFMNLGELRDTDSNLPMMLPSAEKFASRMQSLGLGDGSRIVLYDNSPWHTAARAWWMLRTFGAHDVAILDGGLAKWQAEGRETASGKEQLRHRHFTVWADRKTVRDLDQMKANVDSRAEQVLDARSAARFTGEEPDPRPATHAGHIPGSKNLPYTGIFNADGTWKQGDALRAAFEGAGVDLDKPITLTCGSGITASTLAFGLHLLGKDSALYDGSWSEWGADRSTPKAMGAKEAAGRRPEWTAGIVNPPVWRASTILYDTIADLRANGHGDTHHRLYYGRRGTPTQWSLADALTSLEPGAEATFLYPSGVAAIAAALLSVLSPGDELLLVDSAYDPTRGQAMQLLKRFGKGIDLTILAATKYVVGHSDVMLGSVTAAPGQYTALRDVSYQLGQVTSPDDAWLGSRGLRTMAVRLAQHQKSALAIAQWLSTRPEVAQVLHPALPSCPGHDYWVRDFKGSSGLFSFVLNGGNEAARAALIDALDHFGIGYSWGGSVWKTRTI</sequence>
<dbReference type="InterPro" id="IPR036873">
    <property type="entry name" value="Rhodanese-like_dom_sf"/>
</dbReference>
<dbReference type="PANTHER" id="PTHR43500:SF1">
    <property type="entry name" value="CYSTATHIONINE BETA-LYASE-RELATED"/>
    <property type="match status" value="1"/>
</dbReference>
<dbReference type="Pfam" id="PF00581">
    <property type="entry name" value="Rhodanese"/>
    <property type="match status" value="2"/>
</dbReference>
<dbReference type="GO" id="GO:0019344">
    <property type="term" value="P:cysteine biosynthetic process"/>
    <property type="evidence" value="ECO:0007669"/>
    <property type="project" value="UniProtKB-UniPathway"/>
</dbReference>
<dbReference type="SUPFAM" id="SSF53383">
    <property type="entry name" value="PLP-dependent transferases"/>
    <property type="match status" value="1"/>
</dbReference>
<dbReference type="FunFam" id="3.40.250.10:FF:000015">
    <property type="entry name" value="Sulfurtransferase"/>
    <property type="match status" value="1"/>
</dbReference>
<feature type="domain" description="Rhodanese" evidence="13">
    <location>
        <begin position="15"/>
        <end position="132"/>
    </location>
</feature>
<dbReference type="GO" id="GO:0016740">
    <property type="term" value="F:transferase activity"/>
    <property type="evidence" value="ECO:0007669"/>
    <property type="project" value="UniProtKB-KW"/>
</dbReference>
<dbReference type="GO" id="GO:0005737">
    <property type="term" value="C:cytoplasm"/>
    <property type="evidence" value="ECO:0007669"/>
    <property type="project" value="UniProtKB-SubCell"/>
</dbReference>
<evidence type="ECO:0000256" key="12">
    <source>
        <dbReference type="RuleBase" id="RU362118"/>
    </source>
</evidence>
<keyword evidence="5" id="KW-0808">Transferase</keyword>
<comment type="catalytic activity">
    <reaction evidence="11">
        <text>an S-substituted L-cysteine + H2O = a thiol + pyruvate + NH4(+)</text>
        <dbReference type="Rhea" id="RHEA:18121"/>
        <dbReference type="ChEBI" id="CHEBI:15361"/>
        <dbReference type="ChEBI" id="CHEBI:15377"/>
        <dbReference type="ChEBI" id="CHEBI:28938"/>
        <dbReference type="ChEBI" id="CHEBI:29256"/>
        <dbReference type="ChEBI" id="CHEBI:58717"/>
        <dbReference type="EC" id="4.4.1.13"/>
    </reaction>
</comment>
<keyword evidence="7 12" id="KW-0663">Pyridoxal phosphate</keyword>
<feature type="domain" description="Rhodanese" evidence="13">
    <location>
        <begin position="162"/>
        <end position="275"/>
    </location>
</feature>
<name>A0A2A2K332_9BILA</name>
<evidence type="ECO:0000256" key="7">
    <source>
        <dbReference type="ARBA" id="ARBA00022898"/>
    </source>
</evidence>
<dbReference type="GO" id="GO:0047804">
    <property type="term" value="F:cysteine-S-conjugate beta-lyase activity"/>
    <property type="evidence" value="ECO:0007669"/>
    <property type="project" value="UniProtKB-EC"/>
</dbReference>
<reference evidence="14 15" key="1">
    <citation type="journal article" date="2017" name="Curr. Biol.">
        <title>Genome architecture and evolution of a unichromosomal asexual nematode.</title>
        <authorList>
            <person name="Fradin H."/>
            <person name="Zegar C."/>
            <person name="Gutwein M."/>
            <person name="Lucas J."/>
            <person name="Kovtun M."/>
            <person name="Corcoran D."/>
            <person name="Baugh L.R."/>
            <person name="Kiontke K."/>
            <person name="Gunsalus K."/>
            <person name="Fitch D.H."/>
            <person name="Piano F."/>
        </authorList>
    </citation>
    <scope>NUCLEOTIDE SEQUENCE [LARGE SCALE GENOMIC DNA]</scope>
    <source>
        <strain evidence="14">PF1309</strain>
    </source>
</reference>
<accession>A0A2A2K332</accession>
<evidence type="ECO:0000256" key="5">
    <source>
        <dbReference type="ARBA" id="ARBA00022679"/>
    </source>
</evidence>
<dbReference type="Gene3D" id="3.40.640.10">
    <property type="entry name" value="Type I PLP-dependent aspartate aminotransferase-like (Major domain)"/>
    <property type="match status" value="2"/>
</dbReference>
<dbReference type="PROSITE" id="PS50206">
    <property type="entry name" value="RHODANESE_3"/>
    <property type="match status" value="2"/>
</dbReference>
<dbReference type="GO" id="GO:0019450">
    <property type="term" value="P:L-cysteine catabolic process to pyruvate"/>
    <property type="evidence" value="ECO:0007669"/>
    <property type="project" value="TreeGrafter"/>
</dbReference>
<dbReference type="EMBL" id="LIAE01009771">
    <property type="protein sequence ID" value="PAV68344.1"/>
    <property type="molecule type" value="Genomic_DNA"/>
</dbReference>
<dbReference type="InterPro" id="IPR054542">
    <property type="entry name" value="Cys_met_metab_PP"/>
</dbReference>
<dbReference type="CDD" id="cd01449">
    <property type="entry name" value="TST_Repeat_2"/>
    <property type="match status" value="1"/>
</dbReference>
<dbReference type="PANTHER" id="PTHR43500">
    <property type="entry name" value="CYSTATHIONINE BETA-LYASE-RELATED"/>
    <property type="match status" value="1"/>
</dbReference>
<comment type="similarity">
    <text evidence="3 12">Belongs to the trans-sulfuration enzymes family.</text>
</comment>
<keyword evidence="15" id="KW-1185">Reference proteome</keyword>
<dbReference type="Gene3D" id="3.40.250.10">
    <property type="entry name" value="Rhodanese-like domain"/>
    <property type="match status" value="2"/>
</dbReference>
<dbReference type="InterPro" id="IPR001763">
    <property type="entry name" value="Rhodanese-like_dom"/>
</dbReference>
<evidence type="ECO:0000256" key="4">
    <source>
        <dbReference type="ARBA" id="ARBA00022490"/>
    </source>
</evidence>